<accession>A0A182U8U9</accession>
<proteinExistence type="predicted"/>
<evidence type="ECO:0000313" key="1">
    <source>
        <dbReference type="EnsemblMetazoa" id="AMEC016037-PA"/>
    </source>
</evidence>
<reference evidence="2" key="1">
    <citation type="submission" date="2014-01" db="EMBL/GenBank/DDBJ databases">
        <title>The Genome Sequence of Anopheles melas CM1001059_A (V2).</title>
        <authorList>
            <consortium name="The Broad Institute Genomics Platform"/>
            <person name="Neafsey D.E."/>
            <person name="Besansky N."/>
            <person name="Howell P."/>
            <person name="Walton C."/>
            <person name="Young S.K."/>
            <person name="Zeng Q."/>
            <person name="Gargeya S."/>
            <person name="Fitzgerald M."/>
            <person name="Haas B."/>
            <person name="Abouelleil A."/>
            <person name="Allen A.W."/>
            <person name="Alvarado L."/>
            <person name="Arachchi H.M."/>
            <person name="Berlin A.M."/>
            <person name="Chapman S.B."/>
            <person name="Gainer-Dewar J."/>
            <person name="Goldberg J."/>
            <person name="Griggs A."/>
            <person name="Gujja S."/>
            <person name="Hansen M."/>
            <person name="Howarth C."/>
            <person name="Imamovic A."/>
            <person name="Ireland A."/>
            <person name="Larimer J."/>
            <person name="McCowan C."/>
            <person name="Murphy C."/>
            <person name="Pearson M."/>
            <person name="Poon T.W."/>
            <person name="Priest M."/>
            <person name="Roberts A."/>
            <person name="Saif S."/>
            <person name="Shea T."/>
            <person name="Sisk P."/>
            <person name="Sykes S."/>
            <person name="Wortman J."/>
            <person name="Nusbaum C."/>
            <person name="Birren B."/>
        </authorList>
    </citation>
    <scope>NUCLEOTIDE SEQUENCE [LARGE SCALE GENOMIC DNA]</scope>
    <source>
        <strain evidence="2">CM1001059</strain>
    </source>
</reference>
<reference evidence="1" key="2">
    <citation type="submission" date="2020-05" db="UniProtKB">
        <authorList>
            <consortium name="EnsemblMetazoa"/>
        </authorList>
    </citation>
    <scope>IDENTIFICATION</scope>
    <source>
        <strain evidence="1">CM1001059</strain>
    </source>
</reference>
<dbReference type="VEuPathDB" id="VectorBase:AMEC016037"/>
<organism evidence="1 2">
    <name type="scientific">Anopheles melas</name>
    <dbReference type="NCBI Taxonomy" id="34690"/>
    <lineage>
        <taxon>Eukaryota</taxon>
        <taxon>Metazoa</taxon>
        <taxon>Ecdysozoa</taxon>
        <taxon>Arthropoda</taxon>
        <taxon>Hexapoda</taxon>
        <taxon>Insecta</taxon>
        <taxon>Pterygota</taxon>
        <taxon>Neoptera</taxon>
        <taxon>Endopterygota</taxon>
        <taxon>Diptera</taxon>
        <taxon>Nematocera</taxon>
        <taxon>Culicoidea</taxon>
        <taxon>Culicidae</taxon>
        <taxon>Anophelinae</taxon>
        <taxon>Anopheles</taxon>
    </lineage>
</organism>
<keyword evidence="2" id="KW-1185">Reference proteome</keyword>
<evidence type="ECO:0000313" key="2">
    <source>
        <dbReference type="Proteomes" id="UP000075902"/>
    </source>
</evidence>
<sequence>MVSMFCCCLHRRRPSSCSTLIRLSPVTRFMPADRISCGPLRHSTVSLLYGVITTQVSSASSPTCTSDGPPVPVKGKRKRKKYVNECANCANTLRPTESEAASD</sequence>
<dbReference type="Proteomes" id="UP000075902">
    <property type="component" value="Unassembled WGS sequence"/>
</dbReference>
<protein>
    <submittedName>
        <fullName evidence="1">Uncharacterized protein</fullName>
    </submittedName>
</protein>
<name>A0A182U8U9_9DIPT</name>
<dbReference type="AlphaFoldDB" id="A0A182U8U9"/>
<dbReference type="EnsemblMetazoa" id="AMEC016037-RA">
    <property type="protein sequence ID" value="AMEC016037-PA"/>
    <property type="gene ID" value="AMEC016037"/>
</dbReference>